<evidence type="ECO:0000313" key="1">
    <source>
        <dbReference type="EMBL" id="PIO55488.1"/>
    </source>
</evidence>
<feature type="non-terminal residue" evidence="1">
    <location>
        <position position="85"/>
    </location>
</feature>
<accession>A0A2G9TC75</accession>
<organism evidence="1 2">
    <name type="scientific">Teladorsagia circumcincta</name>
    <name type="common">Brown stomach worm</name>
    <name type="synonym">Ostertagia circumcincta</name>
    <dbReference type="NCBI Taxonomy" id="45464"/>
    <lineage>
        <taxon>Eukaryota</taxon>
        <taxon>Metazoa</taxon>
        <taxon>Ecdysozoa</taxon>
        <taxon>Nematoda</taxon>
        <taxon>Chromadorea</taxon>
        <taxon>Rhabditida</taxon>
        <taxon>Rhabditina</taxon>
        <taxon>Rhabditomorpha</taxon>
        <taxon>Strongyloidea</taxon>
        <taxon>Trichostrongylidae</taxon>
        <taxon>Teladorsagia</taxon>
    </lineage>
</organism>
<dbReference type="EMBL" id="KZ385773">
    <property type="protein sequence ID" value="PIO55488.1"/>
    <property type="molecule type" value="Genomic_DNA"/>
</dbReference>
<keyword evidence="2" id="KW-1185">Reference proteome</keyword>
<proteinExistence type="predicted"/>
<sequence>MFYGGLCLKLWHSLLRTIPEESFDTKPKPKLRFHPWNPVHHQAHRNGIKVLYKVTDASFLWFSSVGKNTSELNYSSTPQQEQKNE</sequence>
<name>A0A2G9TC75_TELCI</name>
<dbReference type="AlphaFoldDB" id="A0A2G9TC75"/>
<gene>
    <name evidence="1" type="ORF">TELCIR_23125</name>
</gene>
<reference evidence="1 2" key="1">
    <citation type="submission" date="2015-09" db="EMBL/GenBank/DDBJ databases">
        <title>Draft genome of the parasitic nematode Teladorsagia circumcincta isolate WARC Sus (inbred).</title>
        <authorList>
            <person name="Mitreva M."/>
        </authorList>
    </citation>
    <scope>NUCLEOTIDE SEQUENCE [LARGE SCALE GENOMIC DNA]</scope>
    <source>
        <strain evidence="1 2">S</strain>
    </source>
</reference>
<evidence type="ECO:0000313" key="2">
    <source>
        <dbReference type="Proteomes" id="UP000230423"/>
    </source>
</evidence>
<dbReference type="Proteomes" id="UP000230423">
    <property type="component" value="Unassembled WGS sequence"/>
</dbReference>
<protein>
    <submittedName>
        <fullName evidence="1">Toxin-antitoxin system, antitoxin component, ribbon-helix-helix domain protein</fullName>
    </submittedName>
</protein>